<dbReference type="EMBL" id="BMAT01002205">
    <property type="protein sequence ID" value="GFS01604.1"/>
    <property type="molecule type" value="Genomic_DNA"/>
</dbReference>
<feature type="region of interest" description="Disordered" evidence="1">
    <location>
        <begin position="31"/>
        <end position="50"/>
    </location>
</feature>
<accession>A0AAV4HTT7</accession>
<dbReference type="AlphaFoldDB" id="A0AAV4HTT7"/>
<keyword evidence="3" id="KW-1185">Reference proteome</keyword>
<sequence length="119" mass="14093">MRHGTKSSKSVHCIVEMTYGAAACVYRELPSQENQRSPMKYTRPSQRQPAMGGNVALEITVQTKVELRNLVLIMYRSDGDRGKEGEMRDRNRKEMERWREKRKREIGLRRDIEILRKER</sequence>
<dbReference type="Proteomes" id="UP000762676">
    <property type="component" value="Unassembled WGS sequence"/>
</dbReference>
<protein>
    <submittedName>
        <fullName evidence="2">Uncharacterized protein</fullName>
    </submittedName>
</protein>
<gene>
    <name evidence="2" type="ORF">ElyMa_001101700</name>
</gene>
<evidence type="ECO:0000313" key="2">
    <source>
        <dbReference type="EMBL" id="GFS01604.1"/>
    </source>
</evidence>
<organism evidence="2 3">
    <name type="scientific">Elysia marginata</name>
    <dbReference type="NCBI Taxonomy" id="1093978"/>
    <lineage>
        <taxon>Eukaryota</taxon>
        <taxon>Metazoa</taxon>
        <taxon>Spiralia</taxon>
        <taxon>Lophotrochozoa</taxon>
        <taxon>Mollusca</taxon>
        <taxon>Gastropoda</taxon>
        <taxon>Heterobranchia</taxon>
        <taxon>Euthyneura</taxon>
        <taxon>Panpulmonata</taxon>
        <taxon>Sacoglossa</taxon>
        <taxon>Placobranchoidea</taxon>
        <taxon>Plakobranchidae</taxon>
        <taxon>Elysia</taxon>
    </lineage>
</organism>
<evidence type="ECO:0000256" key="1">
    <source>
        <dbReference type="SAM" id="MobiDB-lite"/>
    </source>
</evidence>
<proteinExistence type="predicted"/>
<evidence type="ECO:0000313" key="3">
    <source>
        <dbReference type="Proteomes" id="UP000762676"/>
    </source>
</evidence>
<name>A0AAV4HTT7_9GAST</name>
<feature type="compositionally biased region" description="Polar residues" evidence="1">
    <location>
        <begin position="31"/>
        <end position="48"/>
    </location>
</feature>
<comment type="caution">
    <text evidence="2">The sequence shown here is derived from an EMBL/GenBank/DDBJ whole genome shotgun (WGS) entry which is preliminary data.</text>
</comment>
<feature type="region of interest" description="Disordered" evidence="1">
    <location>
        <begin position="80"/>
        <end position="99"/>
    </location>
</feature>
<reference evidence="2 3" key="1">
    <citation type="journal article" date="2021" name="Elife">
        <title>Chloroplast acquisition without the gene transfer in kleptoplastic sea slugs, Plakobranchus ocellatus.</title>
        <authorList>
            <person name="Maeda T."/>
            <person name="Takahashi S."/>
            <person name="Yoshida T."/>
            <person name="Shimamura S."/>
            <person name="Takaki Y."/>
            <person name="Nagai Y."/>
            <person name="Toyoda A."/>
            <person name="Suzuki Y."/>
            <person name="Arimoto A."/>
            <person name="Ishii H."/>
            <person name="Satoh N."/>
            <person name="Nishiyama T."/>
            <person name="Hasebe M."/>
            <person name="Maruyama T."/>
            <person name="Minagawa J."/>
            <person name="Obokata J."/>
            <person name="Shigenobu S."/>
        </authorList>
    </citation>
    <scope>NUCLEOTIDE SEQUENCE [LARGE SCALE GENOMIC DNA]</scope>
</reference>